<feature type="region of interest" description="Disordered" evidence="1">
    <location>
        <begin position="220"/>
        <end position="249"/>
    </location>
</feature>
<dbReference type="KEGG" id="cpoc:100725608"/>
<reference evidence="2" key="2">
    <citation type="submission" date="2025-08" db="UniProtKB">
        <authorList>
            <consortium name="Ensembl"/>
        </authorList>
    </citation>
    <scope>IDENTIFICATION</scope>
    <source>
        <strain evidence="2">2N</strain>
    </source>
</reference>
<dbReference type="AlphaFoldDB" id="H0UXC0"/>
<keyword evidence="3" id="KW-1185">Reference proteome</keyword>
<name>H0UXC0_CAVPO</name>
<dbReference type="OrthoDB" id="67296at2759"/>
<feature type="compositionally biased region" description="Polar residues" evidence="1">
    <location>
        <begin position="226"/>
        <end position="249"/>
    </location>
</feature>
<dbReference type="PANTHER" id="PTHR28653">
    <property type="match status" value="1"/>
</dbReference>
<dbReference type="OMA" id="EMTITPW"/>
<evidence type="ECO:0000313" key="2">
    <source>
        <dbReference type="Ensembl" id="ENSCPOP00000001733.3"/>
    </source>
</evidence>
<dbReference type="Gene3D" id="3.40.50.300">
    <property type="entry name" value="P-loop containing nucleotide triphosphate hydrolases"/>
    <property type="match status" value="1"/>
</dbReference>
<dbReference type="GO" id="GO:0003697">
    <property type="term" value="F:single-stranded DNA binding"/>
    <property type="evidence" value="ECO:0007669"/>
    <property type="project" value="TreeGrafter"/>
</dbReference>
<organism evidence="2 3">
    <name type="scientific">Cavia porcellus</name>
    <name type="common">Guinea pig</name>
    <dbReference type="NCBI Taxonomy" id="10141"/>
    <lineage>
        <taxon>Eukaryota</taxon>
        <taxon>Metazoa</taxon>
        <taxon>Chordata</taxon>
        <taxon>Craniata</taxon>
        <taxon>Vertebrata</taxon>
        <taxon>Euteleostomi</taxon>
        <taxon>Mammalia</taxon>
        <taxon>Eutheria</taxon>
        <taxon>Euarchontoglires</taxon>
        <taxon>Glires</taxon>
        <taxon>Rodentia</taxon>
        <taxon>Hystricomorpha</taxon>
        <taxon>Caviidae</taxon>
        <taxon>Cavia</taxon>
    </lineage>
</organism>
<dbReference type="STRING" id="10141.ENSCPOP00000001733"/>
<dbReference type="FunCoup" id="H0UXC0">
    <property type="interactions" value="18"/>
</dbReference>
<dbReference type="GeneID" id="100725608"/>
<dbReference type="InParanoid" id="H0UXC0"/>
<dbReference type="SUPFAM" id="SSF52540">
    <property type="entry name" value="P-loop containing nucleoside triphosphate hydrolases"/>
    <property type="match status" value="1"/>
</dbReference>
<dbReference type="VEuPathDB" id="HostDB:ENSCPOG00000001918"/>
<proteinExistence type="predicted"/>
<dbReference type="GO" id="GO:0097196">
    <property type="term" value="C:Shu complex"/>
    <property type="evidence" value="ECO:0007669"/>
    <property type="project" value="TreeGrafter"/>
</dbReference>
<protein>
    <submittedName>
        <fullName evidence="2">SWIM-type zinc finger 7 associated protein 1</fullName>
    </submittedName>
</protein>
<dbReference type="PANTHER" id="PTHR28653:SF1">
    <property type="entry name" value="ATPASE SWSAP1"/>
    <property type="match status" value="1"/>
</dbReference>
<evidence type="ECO:0000313" key="3">
    <source>
        <dbReference type="Proteomes" id="UP000005447"/>
    </source>
</evidence>
<dbReference type="InterPro" id="IPR027417">
    <property type="entry name" value="P-loop_NTPase"/>
</dbReference>
<dbReference type="EMBL" id="AAKN02056472">
    <property type="status" value="NOT_ANNOTATED_CDS"/>
    <property type="molecule type" value="Genomic_DNA"/>
</dbReference>
<dbReference type="Ensembl" id="ENSCPOT00000001939.3">
    <property type="protein sequence ID" value="ENSCPOP00000001733.3"/>
    <property type="gene ID" value="ENSCPOG00000001918.4"/>
</dbReference>
<dbReference type="CTD" id="126074"/>
<dbReference type="Bgee" id="ENSCPOG00000001918">
    <property type="expression patterns" value="Expressed in cerebellum and 13 other cell types or tissues"/>
</dbReference>
<sequence>MAEVLRRVLNRGSAAGIAENTAESGPPLLLLGAPGSGKTALLFAAALEAAGEGRGPVLFLTRRPLQSLPRGTARTLEPWRLQKIRFQYPPSTQELLQVLCSAHESTGPVPSLLLLDGLEEYLAEDPAGQDTTYLAALLLDTAAYFRQRAGPSRQCGLIVTLQTQEEADGGEALQRALLQRYFPAQCWLQADEASPGAQGFRVGLESGGPRPRAEWLVTFRPDGEMTITSRPNQTREPSLDKSSSSRGQL</sequence>
<dbReference type="RefSeq" id="XP_003461308.1">
    <property type="nucleotide sequence ID" value="XM_003461260.5"/>
</dbReference>
<dbReference type="Proteomes" id="UP000005447">
    <property type="component" value="Unassembled WGS sequence"/>
</dbReference>
<gene>
    <name evidence="2" type="primary">SWSAP1</name>
</gene>
<dbReference type="eggNOG" id="ENOG502S62D">
    <property type="taxonomic scope" value="Eukaryota"/>
</dbReference>
<reference evidence="2" key="3">
    <citation type="submission" date="2025-09" db="UniProtKB">
        <authorList>
            <consortium name="Ensembl"/>
        </authorList>
    </citation>
    <scope>IDENTIFICATION</scope>
    <source>
        <strain evidence="2">2N</strain>
    </source>
</reference>
<dbReference type="GeneTree" id="ENSGT00390000007170"/>
<dbReference type="GO" id="GO:0000724">
    <property type="term" value="P:double-strand break repair via homologous recombination"/>
    <property type="evidence" value="ECO:0007669"/>
    <property type="project" value="TreeGrafter"/>
</dbReference>
<dbReference type="HOGENOM" id="CLU_099283_0_0_1"/>
<evidence type="ECO:0000256" key="1">
    <source>
        <dbReference type="SAM" id="MobiDB-lite"/>
    </source>
</evidence>
<reference evidence="3" key="1">
    <citation type="journal article" date="2011" name="Nature">
        <title>A high-resolution map of human evolutionary constraint using 29 mammals.</title>
        <authorList>
            <person name="Lindblad-Toh K."/>
            <person name="Garber M."/>
            <person name="Zuk O."/>
            <person name="Lin M.F."/>
            <person name="Parker B.J."/>
            <person name="Washietl S."/>
            <person name="Kheradpour P."/>
            <person name="Ernst J."/>
            <person name="Jordan G."/>
            <person name="Mauceli E."/>
            <person name="Ward L.D."/>
            <person name="Lowe C.B."/>
            <person name="Holloway A.K."/>
            <person name="Clamp M."/>
            <person name="Gnerre S."/>
            <person name="Alfoldi J."/>
            <person name="Beal K."/>
            <person name="Chang J."/>
            <person name="Clawson H."/>
            <person name="Cuff J."/>
            <person name="Di Palma F."/>
            <person name="Fitzgerald S."/>
            <person name="Flicek P."/>
            <person name="Guttman M."/>
            <person name="Hubisz M.J."/>
            <person name="Jaffe D.B."/>
            <person name="Jungreis I."/>
            <person name="Kent W.J."/>
            <person name="Kostka D."/>
            <person name="Lara M."/>
            <person name="Martins A.L."/>
            <person name="Massingham T."/>
            <person name="Moltke I."/>
            <person name="Raney B.J."/>
            <person name="Rasmussen M.D."/>
            <person name="Robinson J."/>
            <person name="Stark A."/>
            <person name="Vilella A.J."/>
            <person name="Wen J."/>
            <person name="Xie X."/>
            <person name="Zody M.C."/>
            <person name="Baldwin J."/>
            <person name="Bloom T."/>
            <person name="Chin C.W."/>
            <person name="Heiman D."/>
            <person name="Nicol R."/>
            <person name="Nusbaum C."/>
            <person name="Young S."/>
            <person name="Wilkinson J."/>
            <person name="Worley K.C."/>
            <person name="Kovar C.L."/>
            <person name="Muzny D.M."/>
            <person name="Gibbs R.A."/>
            <person name="Cree A."/>
            <person name="Dihn H.H."/>
            <person name="Fowler G."/>
            <person name="Jhangiani S."/>
            <person name="Joshi V."/>
            <person name="Lee S."/>
            <person name="Lewis L.R."/>
            <person name="Nazareth L.V."/>
            <person name="Okwuonu G."/>
            <person name="Santibanez J."/>
            <person name="Warren W.C."/>
            <person name="Mardis E.R."/>
            <person name="Weinstock G.M."/>
            <person name="Wilson R.K."/>
            <person name="Delehaunty K."/>
            <person name="Dooling D."/>
            <person name="Fronik C."/>
            <person name="Fulton L."/>
            <person name="Fulton B."/>
            <person name="Graves T."/>
            <person name="Minx P."/>
            <person name="Sodergren E."/>
            <person name="Birney E."/>
            <person name="Margulies E.H."/>
            <person name="Herrero J."/>
            <person name="Green E.D."/>
            <person name="Haussler D."/>
            <person name="Siepel A."/>
            <person name="Goldman N."/>
            <person name="Pollard K.S."/>
            <person name="Pedersen J.S."/>
            <person name="Lander E.S."/>
            <person name="Kellis M."/>
        </authorList>
    </citation>
    <scope>NUCLEOTIDE SEQUENCE [LARGE SCALE GENOMIC DNA]</scope>
    <source>
        <strain evidence="3">2N</strain>
    </source>
</reference>
<accession>H0UXC0</accession>